<dbReference type="AlphaFoldDB" id="A0A517Q6S3"/>
<name>A0A517Q6S3_9PLAN</name>
<protein>
    <submittedName>
        <fullName evidence="2">Uncharacterized protein</fullName>
    </submittedName>
</protein>
<keyword evidence="1" id="KW-0812">Transmembrane</keyword>
<keyword evidence="3" id="KW-1185">Reference proteome</keyword>
<proteinExistence type="predicted"/>
<gene>
    <name evidence="2" type="ORF">Enr10x_26250</name>
</gene>
<evidence type="ECO:0000256" key="1">
    <source>
        <dbReference type="SAM" id="Phobius"/>
    </source>
</evidence>
<keyword evidence="1" id="KW-0472">Membrane</keyword>
<reference evidence="2 3" key="1">
    <citation type="submission" date="2019-03" db="EMBL/GenBank/DDBJ databases">
        <title>Deep-cultivation of Planctomycetes and their phenomic and genomic characterization uncovers novel biology.</title>
        <authorList>
            <person name="Wiegand S."/>
            <person name="Jogler M."/>
            <person name="Boedeker C."/>
            <person name="Pinto D."/>
            <person name="Vollmers J."/>
            <person name="Rivas-Marin E."/>
            <person name="Kohn T."/>
            <person name="Peeters S.H."/>
            <person name="Heuer A."/>
            <person name="Rast P."/>
            <person name="Oberbeckmann S."/>
            <person name="Bunk B."/>
            <person name="Jeske O."/>
            <person name="Meyerdierks A."/>
            <person name="Storesund J.E."/>
            <person name="Kallscheuer N."/>
            <person name="Luecker S."/>
            <person name="Lage O.M."/>
            <person name="Pohl T."/>
            <person name="Merkel B.J."/>
            <person name="Hornburger P."/>
            <person name="Mueller R.-W."/>
            <person name="Bruemmer F."/>
            <person name="Labrenz M."/>
            <person name="Spormann A.M."/>
            <person name="Op den Camp H."/>
            <person name="Overmann J."/>
            <person name="Amann R."/>
            <person name="Jetten M.S.M."/>
            <person name="Mascher T."/>
            <person name="Medema M.H."/>
            <person name="Devos D.P."/>
            <person name="Kaster A.-K."/>
            <person name="Ovreas L."/>
            <person name="Rohde M."/>
            <person name="Galperin M.Y."/>
            <person name="Jogler C."/>
        </authorList>
    </citation>
    <scope>NUCLEOTIDE SEQUENCE [LARGE SCALE GENOMIC DNA]</scope>
    <source>
        <strain evidence="2 3">Enr10</strain>
    </source>
</reference>
<dbReference type="EMBL" id="CP037421">
    <property type="protein sequence ID" value="QDT27308.1"/>
    <property type="molecule type" value="Genomic_DNA"/>
</dbReference>
<accession>A0A517Q6S3</accession>
<sequence>MKFDLRVIFLLPYIGTKTMLWVLITPKLCNFFSVKWTTNNTIR</sequence>
<evidence type="ECO:0000313" key="2">
    <source>
        <dbReference type="EMBL" id="QDT27308.1"/>
    </source>
</evidence>
<keyword evidence="1" id="KW-1133">Transmembrane helix</keyword>
<dbReference type="Proteomes" id="UP000315647">
    <property type="component" value="Chromosome"/>
</dbReference>
<feature type="transmembrane region" description="Helical" evidence="1">
    <location>
        <begin position="7"/>
        <end position="24"/>
    </location>
</feature>
<evidence type="ECO:0000313" key="3">
    <source>
        <dbReference type="Proteomes" id="UP000315647"/>
    </source>
</evidence>
<organism evidence="2 3">
    <name type="scientific">Gimesia panareensis</name>
    <dbReference type="NCBI Taxonomy" id="2527978"/>
    <lineage>
        <taxon>Bacteria</taxon>
        <taxon>Pseudomonadati</taxon>
        <taxon>Planctomycetota</taxon>
        <taxon>Planctomycetia</taxon>
        <taxon>Planctomycetales</taxon>
        <taxon>Planctomycetaceae</taxon>
        <taxon>Gimesia</taxon>
    </lineage>
</organism>